<comment type="subunit">
    <text evidence="17">Homotetramer.</text>
</comment>
<evidence type="ECO:0000313" key="23">
    <source>
        <dbReference type="Proteomes" id="UP000297258"/>
    </source>
</evidence>
<feature type="binding site" evidence="18">
    <location>
        <position position="121"/>
    </location>
    <ligand>
        <name>K(+)</name>
        <dbReference type="ChEBI" id="CHEBI:29103"/>
    </ligand>
</feature>
<keyword evidence="5 18" id="KW-0479">Metal-binding</keyword>
<dbReference type="EC" id="5.1.99.6" evidence="19"/>
<evidence type="ECO:0000256" key="6">
    <source>
        <dbReference type="ARBA" id="ARBA00022741"/>
    </source>
</evidence>
<keyword evidence="9 18" id="KW-0630">Potassium</keyword>
<comment type="cofactor">
    <cofactor evidence="17">
        <name>Mg(2+)</name>
        <dbReference type="ChEBI" id="CHEBI:18420"/>
    </cofactor>
</comment>
<evidence type="ECO:0000256" key="1">
    <source>
        <dbReference type="ARBA" id="ARBA00000013"/>
    </source>
</evidence>
<comment type="cofactor">
    <cofactor evidence="18 19">
        <name>K(+)</name>
        <dbReference type="ChEBI" id="CHEBI:29103"/>
    </cofactor>
    <text evidence="18 19">Binds 1 potassium ion per subunit.</text>
</comment>
<keyword evidence="13" id="KW-0511">Multifunctional enzyme</keyword>
<feature type="binding site" evidence="17">
    <location>
        <position position="435"/>
    </location>
    <ligand>
        <name>(6S)-NADPHX</name>
        <dbReference type="ChEBI" id="CHEBI:64076"/>
    </ligand>
</feature>
<feature type="domain" description="YjeF C-terminal" evidence="20">
    <location>
        <begin position="226"/>
        <end position="495"/>
    </location>
</feature>
<dbReference type="GO" id="GO:0110051">
    <property type="term" value="P:metabolite repair"/>
    <property type="evidence" value="ECO:0007669"/>
    <property type="project" value="TreeGrafter"/>
</dbReference>
<comment type="function">
    <text evidence="14 19">Bifunctional enzyme that catalyzes the epimerization of the S- and R-forms of NAD(P)HX and the dehydration of the S-form of NAD(P)HX at the expense of ADP, which is converted to AMP. This allows the repair of both epimers of NAD(P)HX, a damaged form of NAD(P)H that is a result of enzymatic or heat-dependent hydration.</text>
</comment>
<dbReference type="GO" id="GO:0052856">
    <property type="term" value="F:NAD(P)HX epimerase activity"/>
    <property type="evidence" value="ECO:0007669"/>
    <property type="project" value="UniProtKB-UniRule"/>
</dbReference>
<comment type="similarity">
    <text evidence="17">Belongs to the NnrD/CARKD family.</text>
</comment>
<comment type="catalytic activity">
    <reaction evidence="2 18 19">
        <text>(6R)-NADPHX = (6S)-NADPHX</text>
        <dbReference type="Rhea" id="RHEA:32227"/>
        <dbReference type="ChEBI" id="CHEBI:64076"/>
        <dbReference type="ChEBI" id="CHEBI:64077"/>
        <dbReference type="EC" id="5.1.99.6"/>
    </reaction>
</comment>
<keyword evidence="8 17" id="KW-0521">NADP</keyword>
<protein>
    <recommendedName>
        <fullName evidence="19">Bifunctional NAD(P)H-hydrate repair enzyme</fullName>
    </recommendedName>
    <alternativeName>
        <fullName evidence="19">Nicotinamide nucleotide repair protein</fullName>
    </alternativeName>
    <domain>
        <recommendedName>
            <fullName evidence="19">ADP-dependent (S)-NAD(P)H-hydrate dehydratase</fullName>
            <ecNumber evidence="19">4.2.1.136</ecNumber>
        </recommendedName>
        <alternativeName>
            <fullName evidence="19">ADP-dependent NAD(P)HX dehydratase</fullName>
        </alternativeName>
    </domain>
    <domain>
        <recommendedName>
            <fullName evidence="19">NAD(P)H-hydrate epimerase</fullName>
            <ecNumber evidence="19">5.1.99.6</ecNumber>
        </recommendedName>
    </domain>
</protein>
<evidence type="ECO:0000256" key="18">
    <source>
        <dbReference type="HAMAP-Rule" id="MF_01966"/>
    </source>
</evidence>
<dbReference type="EC" id="4.2.1.136" evidence="19"/>
<gene>
    <name evidence="18" type="primary">nnrE</name>
    <name evidence="17" type="synonym">nnrD</name>
    <name evidence="22" type="ORF">E4O92_20095</name>
</gene>
<feature type="binding site" evidence="17">
    <location>
        <position position="434"/>
    </location>
    <ligand>
        <name>AMP</name>
        <dbReference type="ChEBI" id="CHEBI:456215"/>
    </ligand>
</feature>
<dbReference type="SUPFAM" id="SSF53613">
    <property type="entry name" value="Ribokinase-like"/>
    <property type="match status" value="1"/>
</dbReference>
<dbReference type="Proteomes" id="UP000297258">
    <property type="component" value="Unassembled WGS sequence"/>
</dbReference>
<dbReference type="InterPro" id="IPR036652">
    <property type="entry name" value="YjeF_N_dom_sf"/>
</dbReference>
<sequence>MDKFLYTVDEIRAIERAATAALPPGTLMERAGQAAARFALELIDGARHQPVLVMAGPGNNGGDALEVAANLREAGVDVTVLHLAAGTPSFETARALQRARDKGARFVDELPLGERFALAVDGLFGIGLTRPLEGGCRTLAHDLDRSSCPVLALDVPSGLDADTGNVVGGATAHRAVVATHTITFIGNKPGLYTCDGRDHSGEVRVDTLGIERQHFVPAHAQLNAPELFANDLLGSRRPQNSHKGSFGDLVVLGGAQGMAGAAILAGRSALFLGAGRVFVAALAALPPYDSINPELMFRDAAGCELRARTLVAGPGLGDQPDAARLLTKALDQGNAMVIDADALNLIAGTPDLQQRLTQRVAPTVLTPHPLEAARLLGVTSAIVQADRLEAARELAARFDATIVLKGSGTVIATPGGDVVVNVTGNPGLATAGTGDVLAGICGALLAQGWGEQQAAWCAAWLHGAAADALVYEGVGPIGLSAGELPAAARTLFNAMVSEAKPLPL</sequence>
<dbReference type="Pfam" id="PF03853">
    <property type="entry name" value="YjeF_N"/>
    <property type="match status" value="1"/>
</dbReference>
<dbReference type="CDD" id="cd01171">
    <property type="entry name" value="YXKO-related"/>
    <property type="match status" value="1"/>
</dbReference>
<evidence type="ECO:0000256" key="12">
    <source>
        <dbReference type="ARBA" id="ARBA00023239"/>
    </source>
</evidence>
<evidence type="ECO:0000256" key="5">
    <source>
        <dbReference type="ARBA" id="ARBA00022723"/>
    </source>
</evidence>
<keyword evidence="10 17" id="KW-0520">NAD</keyword>
<evidence type="ECO:0000256" key="16">
    <source>
        <dbReference type="ARBA" id="ARBA00049209"/>
    </source>
</evidence>
<dbReference type="AlphaFoldDB" id="A0A4Y9SUP1"/>
<evidence type="ECO:0000256" key="3">
    <source>
        <dbReference type="ARBA" id="ARBA00006001"/>
    </source>
</evidence>
<dbReference type="PANTHER" id="PTHR12592:SF0">
    <property type="entry name" value="ATP-DEPENDENT (S)-NAD(P)H-HYDRATE DEHYDRATASE"/>
    <property type="match status" value="1"/>
</dbReference>
<keyword evidence="23" id="KW-1185">Reference proteome</keyword>
<dbReference type="PROSITE" id="PS51383">
    <property type="entry name" value="YJEF_C_3"/>
    <property type="match status" value="1"/>
</dbReference>
<dbReference type="NCBIfam" id="TIGR00197">
    <property type="entry name" value="yjeF_nterm"/>
    <property type="match status" value="1"/>
</dbReference>
<evidence type="ECO:0000256" key="2">
    <source>
        <dbReference type="ARBA" id="ARBA00000909"/>
    </source>
</evidence>
<name>A0A4Y9SUP1_9BURK</name>
<comment type="caution">
    <text evidence="22">The sequence shown here is derived from an EMBL/GenBank/DDBJ whole genome shotgun (WGS) entry which is preliminary data.</text>
</comment>
<evidence type="ECO:0000259" key="20">
    <source>
        <dbReference type="PROSITE" id="PS51383"/>
    </source>
</evidence>
<organism evidence="22 23">
    <name type="scientific">Massilia horti</name>
    <dbReference type="NCBI Taxonomy" id="2562153"/>
    <lineage>
        <taxon>Bacteria</taxon>
        <taxon>Pseudomonadati</taxon>
        <taxon>Pseudomonadota</taxon>
        <taxon>Betaproteobacteria</taxon>
        <taxon>Burkholderiales</taxon>
        <taxon>Oxalobacteraceae</taxon>
        <taxon>Telluria group</taxon>
        <taxon>Massilia</taxon>
    </lineage>
</organism>
<dbReference type="PROSITE" id="PS51385">
    <property type="entry name" value="YJEF_N"/>
    <property type="match status" value="1"/>
</dbReference>
<feature type="binding site" evidence="18">
    <location>
        <position position="157"/>
    </location>
    <ligand>
        <name>K(+)</name>
        <dbReference type="ChEBI" id="CHEBI:29103"/>
    </ligand>
</feature>
<dbReference type="EMBL" id="SPUM01000132">
    <property type="protein sequence ID" value="TFW28934.1"/>
    <property type="molecule type" value="Genomic_DNA"/>
</dbReference>
<evidence type="ECO:0000256" key="9">
    <source>
        <dbReference type="ARBA" id="ARBA00022958"/>
    </source>
</evidence>
<reference evidence="22 23" key="1">
    <citation type="submission" date="2019-03" db="EMBL/GenBank/DDBJ databases">
        <title>Draft genome of Massilia hortus sp. nov., a novel bacterial species of the Oxalobacteraceae family.</title>
        <authorList>
            <person name="Peta V."/>
            <person name="Raths R."/>
            <person name="Bucking H."/>
        </authorList>
    </citation>
    <scope>NUCLEOTIDE SEQUENCE [LARGE SCALE GENOMIC DNA]</scope>
    <source>
        <strain evidence="22 23">ONC3</strain>
    </source>
</reference>
<comment type="function">
    <text evidence="17">Catalyzes the dehydration of the S-form of NAD(P)HX at the expense of ADP, which is converted to AMP. Together with NAD(P)HX epimerase, which catalyzes the epimerization of the S- and R-forms, the enzyme allows the repair of both epimers of NAD(P)HX, a damaged form of NAD(P)H that is a result of enzymatic or heat-dependent hydration.</text>
</comment>
<dbReference type="NCBIfam" id="TIGR00196">
    <property type="entry name" value="yjeF_cterm"/>
    <property type="match status" value="1"/>
</dbReference>
<feature type="binding site" evidence="17">
    <location>
        <position position="315"/>
    </location>
    <ligand>
        <name>(6S)-NADPHX</name>
        <dbReference type="ChEBI" id="CHEBI:64076"/>
    </ligand>
</feature>
<comment type="caution">
    <text evidence="18">Lacks conserved residue(s) required for the propagation of feature annotation.</text>
</comment>
<keyword evidence="12 17" id="KW-0456">Lyase</keyword>
<dbReference type="PIRSF" id="PIRSF017184">
    <property type="entry name" value="Nnr"/>
    <property type="match status" value="1"/>
</dbReference>
<dbReference type="InterPro" id="IPR029056">
    <property type="entry name" value="Ribokinase-like"/>
</dbReference>
<feature type="binding site" evidence="18">
    <location>
        <begin position="59"/>
        <end position="63"/>
    </location>
    <ligand>
        <name>(6S)-NADPHX</name>
        <dbReference type="ChEBI" id="CHEBI:64076"/>
    </ligand>
</feature>
<feature type="domain" description="YjeF N-terminal" evidence="21">
    <location>
        <begin position="11"/>
        <end position="216"/>
    </location>
</feature>
<evidence type="ECO:0000256" key="4">
    <source>
        <dbReference type="ARBA" id="ARBA00009524"/>
    </source>
</evidence>
<keyword evidence="11 18" id="KW-0413">Isomerase</keyword>
<accession>A0A4Y9SUP1</accession>
<evidence type="ECO:0000256" key="7">
    <source>
        <dbReference type="ARBA" id="ARBA00022840"/>
    </source>
</evidence>
<dbReference type="Pfam" id="PF01256">
    <property type="entry name" value="Carb_kinase"/>
    <property type="match status" value="1"/>
</dbReference>
<feature type="binding site" evidence="17">
    <location>
        <begin position="405"/>
        <end position="409"/>
    </location>
    <ligand>
        <name>AMP</name>
        <dbReference type="ChEBI" id="CHEBI:456215"/>
    </ligand>
</feature>
<dbReference type="GO" id="GO:0005524">
    <property type="term" value="F:ATP binding"/>
    <property type="evidence" value="ECO:0007669"/>
    <property type="project" value="UniProtKB-UniRule"/>
</dbReference>
<evidence type="ECO:0000313" key="22">
    <source>
        <dbReference type="EMBL" id="TFW28934.1"/>
    </source>
</evidence>
<feature type="binding site" evidence="17">
    <location>
        <position position="261"/>
    </location>
    <ligand>
        <name>(6S)-NADPHX</name>
        <dbReference type="ChEBI" id="CHEBI:64076"/>
    </ligand>
</feature>
<comment type="function">
    <text evidence="18">Catalyzes the epimerization of the S- and R-forms of NAD(P)HX, a damaged form of NAD(P)H that is a result of enzymatic or heat-dependent hydration. This is a prerequisite for the S-specific NAD(P)H-hydrate dehydratase to allow the repair of both epimers of NAD(P)HX.</text>
</comment>
<dbReference type="InterPro" id="IPR004443">
    <property type="entry name" value="YjeF_N_dom"/>
</dbReference>
<dbReference type="HAMAP" id="MF_01966">
    <property type="entry name" value="NADHX_epimerase"/>
    <property type="match status" value="1"/>
</dbReference>
<proteinExistence type="inferred from homology"/>
<feature type="binding site" evidence="18">
    <location>
        <position position="60"/>
    </location>
    <ligand>
        <name>K(+)</name>
        <dbReference type="ChEBI" id="CHEBI:29103"/>
    </ligand>
</feature>
<dbReference type="Gene3D" id="3.40.1190.20">
    <property type="match status" value="1"/>
</dbReference>
<feature type="binding site" evidence="18">
    <location>
        <position position="154"/>
    </location>
    <ligand>
        <name>(6S)-NADPHX</name>
        <dbReference type="ChEBI" id="CHEBI:64076"/>
    </ligand>
</feature>
<evidence type="ECO:0000256" key="14">
    <source>
        <dbReference type="ARBA" id="ARBA00025153"/>
    </source>
</evidence>
<comment type="catalytic activity">
    <reaction evidence="1 18 19">
        <text>(6R)-NADHX = (6S)-NADHX</text>
        <dbReference type="Rhea" id="RHEA:32215"/>
        <dbReference type="ChEBI" id="CHEBI:64074"/>
        <dbReference type="ChEBI" id="CHEBI:64075"/>
        <dbReference type="EC" id="5.1.99.6"/>
    </reaction>
</comment>
<keyword evidence="6 17" id="KW-0547">Nucleotide-binding</keyword>
<evidence type="ECO:0000259" key="21">
    <source>
        <dbReference type="PROSITE" id="PS51385"/>
    </source>
</evidence>
<dbReference type="RefSeq" id="WP_135191435.1">
    <property type="nucleotide sequence ID" value="NZ_SPUM01000132.1"/>
</dbReference>
<feature type="binding site" evidence="17">
    <location>
        <position position="368"/>
    </location>
    <ligand>
        <name>(6S)-NADPHX</name>
        <dbReference type="ChEBI" id="CHEBI:64076"/>
    </ligand>
</feature>
<comment type="similarity">
    <text evidence="4 19">In the C-terminal section; belongs to the NnrD/CARKD family.</text>
</comment>
<dbReference type="OrthoDB" id="9806925at2"/>
<comment type="catalytic activity">
    <reaction evidence="15 17 19">
        <text>(6S)-NADHX + ADP = AMP + phosphate + NADH + H(+)</text>
        <dbReference type="Rhea" id="RHEA:32223"/>
        <dbReference type="ChEBI" id="CHEBI:15378"/>
        <dbReference type="ChEBI" id="CHEBI:43474"/>
        <dbReference type="ChEBI" id="CHEBI:57945"/>
        <dbReference type="ChEBI" id="CHEBI:64074"/>
        <dbReference type="ChEBI" id="CHEBI:456215"/>
        <dbReference type="ChEBI" id="CHEBI:456216"/>
        <dbReference type="EC" id="4.2.1.136"/>
    </reaction>
</comment>
<comment type="similarity">
    <text evidence="18">Belongs to the NnrE/AIBP family.</text>
</comment>
<dbReference type="GO" id="GO:0052855">
    <property type="term" value="F:ADP-dependent NAD(P)H-hydrate dehydratase activity"/>
    <property type="evidence" value="ECO:0007669"/>
    <property type="project" value="UniProtKB-UniRule"/>
</dbReference>
<evidence type="ECO:0000256" key="11">
    <source>
        <dbReference type="ARBA" id="ARBA00023235"/>
    </source>
</evidence>
<comment type="similarity">
    <text evidence="3 19">In the N-terminal section; belongs to the NnrE/AIBP family.</text>
</comment>
<evidence type="ECO:0000256" key="19">
    <source>
        <dbReference type="PIRNR" id="PIRNR017184"/>
    </source>
</evidence>
<evidence type="ECO:0000256" key="15">
    <source>
        <dbReference type="ARBA" id="ARBA00048238"/>
    </source>
</evidence>
<evidence type="ECO:0000256" key="17">
    <source>
        <dbReference type="HAMAP-Rule" id="MF_01965"/>
    </source>
</evidence>
<dbReference type="PANTHER" id="PTHR12592">
    <property type="entry name" value="ATP-DEPENDENT (S)-NAD(P)H-HYDRATE DEHYDRATASE FAMILY MEMBER"/>
    <property type="match status" value="1"/>
</dbReference>
<feature type="binding site" evidence="18">
    <location>
        <begin position="125"/>
        <end position="131"/>
    </location>
    <ligand>
        <name>(6S)-NADPHX</name>
        <dbReference type="ChEBI" id="CHEBI:64076"/>
    </ligand>
</feature>
<dbReference type="Gene3D" id="3.40.50.10260">
    <property type="entry name" value="YjeF N-terminal domain"/>
    <property type="match status" value="1"/>
</dbReference>
<dbReference type="GO" id="GO:0046496">
    <property type="term" value="P:nicotinamide nucleotide metabolic process"/>
    <property type="evidence" value="ECO:0007669"/>
    <property type="project" value="UniProtKB-UniRule"/>
</dbReference>
<dbReference type="SUPFAM" id="SSF64153">
    <property type="entry name" value="YjeF N-terminal domain-like"/>
    <property type="match status" value="1"/>
</dbReference>
<evidence type="ECO:0000256" key="8">
    <source>
        <dbReference type="ARBA" id="ARBA00022857"/>
    </source>
</evidence>
<evidence type="ECO:0000256" key="10">
    <source>
        <dbReference type="ARBA" id="ARBA00023027"/>
    </source>
</evidence>
<dbReference type="GO" id="GO:0046872">
    <property type="term" value="F:metal ion binding"/>
    <property type="evidence" value="ECO:0007669"/>
    <property type="project" value="UniProtKB-UniRule"/>
</dbReference>
<evidence type="ECO:0000256" key="13">
    <source>
        <dbReference type="ARBA" id="ARBA00023268"/>
    </source>
</evidence>
<dbReference type="InterPro" id="IPR030677">
    <property type="entry name" value="Nnr"/>
</dbReference>
<keyword evidence="7 17" id="KW-0067">ATP-binding</keyword>
<comment type="catalytic activity">
    <reaction evidence="16 17 19">
        <text>(6S)-NADPHX + ADP = AMP + phosphate + NADPH + H(+)</text>
        <dbReference type="Rhea" id="RHEA:32235"/>
        <dbReference type="ChEBI" id="CHEBI:15378"/>
        <dbReference type="ChEBI" id="CHEBI:43474"/>
        <dbReference type="ChEBI" id="CHEBI:57783"/>
        <dbReference type="ChEBI" id="CHEBI:64076"/>
        <dbReference type="ChEBI" id="CHEBI:456215"/>
        <dbReference type="ChEBI" id="CHEBI:456216"/>
        <dbReference type="EC" id="4.2.1.136"/>
    </reaction>
</comment>
<dbReference type="InterPro" id="IPR000631">
    <property type="entry name" value="CARKD"/>
</dbReference>
<dbReference type="HAMAP" id="MF_01965">
    <property type="entry name" value="NADHX_dehydratase"/>
    <property type="match status" value="1"/>
</dbReference>